<evidence type="ECO:0000313" key="8">
    <source>
        <dbReference type="Proteomes" id="UP000051936"/>
    </source>
</evidence>
<dbReference type="InterPro" id="IPR050707">
    <property type="entry name" value="HTH_MetabolicPath_Reg"/>
</dbReference>
<protein>
    <submittedName>
        <fullName evidence="7">Transcriptional regulator</fullName>
    </submittedName>
</protein>
<keyword evidence="2" id="KW-0238">DNA-binding</keyword>
<dbReference type="PROSITE" id="PS51077">
    <property type="entry name" value="HTH_ICLR"/>
    <property type="match status" value="1"/>
</dbReference>
<keyword evidence="1" id="KW-0805">Transcription regulation</keyword>
<evidence type="ECO:0000313" key="7">
    <source>
        <dbReference type="EMBL" id="KRQ12701.1"/>
    </source>
</evidence>
<dbReference type="Proteomes" id="UP000051936">
    <property type="component" value="Unassembled WGS sequence"/>
</dbReference>
<evidence type="ECO:0000256" key="2">
    <source>
        <dbReference type="ARBA" id="ARBA00023125"/>
    </source>
</evidence>
<evidence type="ECO:0000256" key="3">
    <source>
        <dbReference type="ARBA" id="ARBA00023163"/>
    </source>
</evidence>
<dbReference type="Pfam" id="PF09339">
    <property type="entry name" value="HTH_IclR"/>
    <property type="match status" value="1"/>
</dbReference>
<dbReference type="GO" id="GO:0003677">
    <property type="term" value="F:DNA binding"/>
    <property type="evidence" value="ECO:0007669"/>
    <property type="project" value="UniProtKB-KW"/>
</dbReference>
<dbReference type="GO" id="GO:0045892">
    <property type="term" value="P:negative regulation of DNA-templated transcription"/>
    <property type="evidence" value="ECO:0007669"/>
    <property type="project" value="TreeGrafter"/>
</dbReference>
<dbReference type="OrthoDB" id="6811967at2"/>
<dbReference type="InterPro" id="IPR036390">
    <property type="entry name" value="WH_DNA-bd_sf"/>
</dbReference>
<comment type="caution">
    <text evidence="7">The sequence shown here is derived from an EMBL/GenBank/DDBJ whole genome shotgun (WGS) entry which is preliminary data.</text>
</comment>
<dbReference type="SMART" id="SM00346">
    <property type="entry name" value="HTH_ICLR"/>
    <property type="match status" value="1"/>
</dbReference>
<dbReference type="AlphaFoldDB" id="A0A0R3DX54"/>
<evidence type="ECO:0000256" key="4">
    <source>
        <dbReference type="SAM" id="MobiDB-lite"/>
    </source>
</evidence>
<dbReference type="SUPFAM" id="SSF55781">
    <property type="entry name" value="GAF domain-like"/>
    <property type="match status" value="1"/>
</dbReference>
<keyword evidence="3" id="KW-0804">Transcription</keyword>
<feature type="domain" description="HTH iclR-type" evidence="5">
    <location>
        <begin position="21"/>
        <end position="83"/>
    </location>
</feature>
<gene>
    <name evidence="7" type="ORF">AOQ71_16320</name>
</gene>
<dbReference type="Pfam" id="PF01614">
    <property type="entry name" value="IclR_C"/>
    <property type="match status" value="1"/>
</dbReference>
<dbReference type="PROSITE" id="PS51078">
    <property type="entry name" value="ICLR_ED"/>
    <property type="match status" value="1"/>
</dbReference>
<keyword evidence="8" id="KW-1185">Reference proteome</keyword>
<dbReference type="EMBL" id="LJYG01000062">
    <property type="protein sequence ID" value="KRQ12701.1"/>
    <property type="molecule type" value="Genomic_DNA"/>
</dbReference>
<dbReference type="GO" id="GO:0003700">
    <property type="term" value="F:DNA-binding transcription factor activity"/>
    <property type="evidence" value="ECO:0007669"/>
    <property type="project" value="TreeGrafter"/>
</dbReference>
<evidence type="ECO:0000259" key="6">
    <source>
        <dbReference type="PROSITE" id="PS51078"/>
    </source>
</evidence>
<name>A0A0R3DX54_9BRAD</name>
<evidence type="ECO:0000259" key="5">
    <source>
        <dbReference type="PROSITE" id="PS51077"/>
    </source>
</evidence>
<dbReference type="PANTHER" id="PTHR30136">
    <property type="entry name" value="HELIX-TURN-HELIX TRANSCRIPTIONAL REGULATOR, ICLR FAMILY"/>
    <property type="match status" value="1"/>
</dbReference>
<dbReference type="SUPFAM" id="SSF46785">
    <property type="entry name" value="Winged helix' DNA-binding domain"/>
    <property type="match status" value="1"/>
</dbReference>
<dbReference type="RefSeq" id="WP_057747788.1">
    <property type="nucleotide sequence ID" value="NZ_LJYG01000062.1"/>
</dbReference>
<feature type="region of interest" description="Disordered" evidence="4">
    <location>
        <begin position="1"/>
        <end position="20"/>
    </location>
</feature>
<accession>A0A0R3DX54</accession>
<dbReference type="InterPro" id="IPR029016">
    <property type="entry name" value="GAF-like_dom_sf"/>
</dbReference>
<dbReference type="InterPro" id="IPR036388">
    <property type="entry name" value="WH-like_DNA-bd_sf"/>
</dbReference>
<organism evidence="7 8">
    <name type="scientific">Bradyrhizobium manausense</name>
    <dbReference type="NCBI Taxonomy" id="989370"/>
    <lineage>
        <taxon>Bacteria</taxon>
        <taxon>Pseudomonadati</taxon>
        <taxon>Pseudomonadota</taxon>
        <taxon>Alphaproteobacteria</taxon>
        <taxon>Hyphomicrobiales</taxon>
        <taxon>Nitrobacteraceae</taxon>
        <taxon>Bradyrhizobium</taxon>
    </lineage>
</organism>
<proteinExistence type="predicted"/>
<dbReference type="InterPro" id="IPR014757">
    <property type="entry name" value="Tscrpt_reg_IclR_C"/>
</dbReference>
<evidence type="ECO:0000256" key="1">
    <source>
        <dbReference type="ARBA" id="ARBA00023015"/>
    </source>
</evidence>
<dbReference type="Gene3D" id="3.30.450.40">
    <property type="match status" value="1"/>
</dbReference>
<dbReference type="STRING" id="989370.AOQ71_16320"/>
<feature type="domain" description="IclR-ED" evidence="6">
    <location>
        <begin position="84"/>
        <end position="281"/>
    </location>
</feature>
<reference evidence="7 8" key="1">
    <citation type="submission" date="2015-09" db="EMBL/GenBank/DDBJ databases">
        <title>Draft Genome Sequence of Bradyrhizobium manausense Strain BR 3351T, a Novel Symbiotic Nitrogen-Fixing Alphaproteobacterium Isolated from Brazilian Amazon Rain Forest.</title>
        <authorList>
            <person name="De Araujo J.L."/>
            <person name="Zilli J.E."/>
        </authorList>
    </citation>
    <scope>NUCLEOTIDE SEQUENCE [LARGE SCALE GENOMIC DNA]</scope>
    <source>
        <strain evidence="7 8">BR3351</strain>
    </source>
</reference>
<dbReference type="InterPro" id="IPR005471">
    <property type="entry name" value="Tscrpt_reg_IclR_N"/>
</dbReference>
<dbReference type="Gene3D" id="1.10.10.10">
    <property type="entry name" value="Winged helix-like DNA-binding domain superfamily/Winged helix DNA-binding domain"/>
    <property type="match status" value="1"/>
</dbReference>
<sequence length="283" mass="30162">MKRTRAKETDDESGGTAPGGIQALDAALSVLRVLRSFDGPATLSDIAREAGMPPSKVHRYLASFIHAGLAVQKERSGRYDLGREAAELGVAAISRNNFVVRASDELEELAATTGHAALLAVWSHNGPTVVRLERGPHLTTTSIGLGSTFPLLDSATGRVFLSYLPPPQLAVRLQSELERAASVGVSWPDLNPDMASVEAVAMKIRRERIAYVDGRYIPGLVAISSAITNWQGEIEVAVTLFGTHRGLLQPDSPARGALIDFAARHSIVPPAQLGHSRGVPGDR</sequence>
<dbReference type="PANTHER" id="PTHR30136:SF8">
    <property type="entry name" value="TRANSCRIPTIONAL REGULATORY PROTEIN"/>
    <property type="match status" value="1"/>
</dbReference>